<organism evidence="1 2">
    <name type="scientific">Plectonema cf. radiosum LEGE 06105</name>
    <dbReference type="NCBI Taxonomy" id="945769"/>
    <lineage>
        <taxon>Bacteria</taxon>
        <taxon>Bacillati</taxon>
        <taxon>Cyanobacteriota</taxon>
        <taxon>Cyanophyceae</taxon>
        <taxon>Oscillatoriophycideae</taxon>
        <taxon>Oscillatoriales</taxon>
        <taxon>Microcoleaceae</taxon>
        <taxon>Plectonema</taxon>
    </lineage>
</organism>
<dbReference type="InterPro" id="IPR039343">
    <property type="entry name" value="NDX1-like"/>
</dbReference>
<dbReference type="InterPro" id="IPR010451">
    <property type="entry name" value="Acetoacetate_decarboxylase"/>
</dbReference>
<dbReference type="Pfam" id="PF06314">
    <property type="entry name" value="ADC"/>
    <property type="match status" value="1"/>
</dbReference>
<sequence>MTYPPAPWTLKGYAVQTLQLVNVEQASNFIPSELEIISLLPGKTLASVYISCYESGSLLTYNELIVVPGFVRYQGKIGIWVSHIYVDNQDSVAGGREIWGLPKEMADFSWNNGSVRVSQNNRELCSLRYQKGLFNFSTWWKQGFNGRAFSGLGSELLCFESQFKSQISLVQGKLAIPQESPFVSLNLDKPLCTLNLQKLELITDVPKVVGQKALKYSYS</sequence>
<dbReference type="RefSeq" id="WP_193921175.1">
    <property type="nucleotide sequence ID" value="NZ_JADEWL010000044.1"/>
</dbReference>
<gene>
    <name evidence="1" type="ORF">IQ247_14680</name>
</gene>
<comment type="caution">
    <text evidence="1">The sequence shown here is derived from an EMBL/GenBank/DDBJ whole genome shotgun (WGS) entry which is preliminary data.</text>
</comment>
<dbReference type="GO" id="GO:0016829">
    <property type="term" value="F:lyase activity"/>
    <property type="evidence" value="ECO:0007669"/>
    <property type="project" value="InterPro"/>
</dbReference>
<dbReference type="Gene3D" id="2.40.400.10">
    <property type="entry name" value="Acetoacetate decarboxylase-like"/>
    <property type="match status" value="1"/>
</dbReference>
<reference evidence="1" key="1">
    <citation type="submission" date="2020-10" db="EMBL/GenBank/DDBJ databases">
        <authorList>
            <person name="Castelo-Branco R."/>
            <person name="Eusebio N."/>
            <person name="Adriana R."/>
            <person name="Vieira A."/>
            <person name="Brugerolle De Fraissinette N."/>
            <person name="Rezende De Castro R."/>
            <person name="Schneider M.P."/>
            <person name="Vasconcelos V."/>
            <person name="Leao P.N."/>
        </authorList>
    </citation>
    <scope>NUCLEOTIDE SEQUENCE</scope>
    <source>
        <strain evidence="1">LEGE 06105</strain>
    </source>
</reference>
<dbReference type="PANTHER" id="PTHR35467:SF2">
    <property type="entry name" value="PROTEIN NEOXANTHIN-DEFICIENT 1"/>
    <property type="match status" value="1"/>
</dbReference>
<dbReference type="SUPFAM" id="SSF160104">
    <property type="entry name" value="Acetoacetate decarboxylase-like"/>
    <property type="match status" value="1"/>
</dbReference>
<dbReference type="AlphaFoldDB" id="A0A8J7JUW4"/>
<evidence type="ECO:0000313" key="1">
    <source>
        <dbReference type="EMBL" id="MBE9213895.1"/>
    </source>
</evidence>
<keyword evidence="2" id="KW-1185">Reference proteome</keyword>
<dbReference type="InterPro" id="IPR023375">
    <property type="entry name" value="ADC_dom_sf"/>
</dbReference>
<accession>A0A8J7JUW4</accession>
<dbReference type="EMBL" id="JADEWL010000044">
    <property type="protein sequence ID" value="MBE9213895.1"/>
    <property type="molecule type" value="Genomic_DNA"/>
</dbReference>
<name>A0A8J7JUW4_9CYAN</name>
<evidence type="ECO:0000313" key="2">
    <source>
        <dbReference type="Proteomes" id="UP000620559"/>
    </source>
</evidence>
<protein>
    <submittedName>
        <fullName evidence="1">Acetoacetate decarboxylase family protein</fullName>
    </submittedName>
</protein>
<dbReference type="Proteomes" id="UP000620559">
    <property type="component" value="Unassembled WGS sequence"/>
</dbReference>
<dbReference type="PANTHER" id="PTHR35467">
    <property type="match status" value="1"/>
</dbReference>
<proteinExistence type="predicted"/>